<reference evidence="2" key="1">
    <citation type="journal article" date="2019" name="Int. J. Syst. Evol. Microbiol.">
        <title>The Global Catalogue of Microorganisms (GCM) 10K type strain sequencing project: providing services to taxonomists for standard genome sequencing and annotation.</title>
        <authorList>
            <consortium name="The Broad Institute Genomics Platform"/>
            <consortium name="The Broad Institute Genome Sequencing Center for Infectious Disease"/>
            <person name="Wu L."/>
            <person name="Ma J."/>
        </authorList>
    </citation>
    <scope>NUCLEOTIDE SEQUENCE [LARGE SCALE GENOMIC DNA]</scope>
    <source>
        <strain evidence="2">JCM 14545</strain>
    </source>
</reference>
<evidence type="ECO:0000313" key="1">
    <source>
        <dbReference type="EMBL" id="GAA1992231.1"/>
    </source>
</evidence>
<organism evidence="1 2">
    <name type="scientific">Amycolatopsis minnesotensis</name>
    <dbReference type="NCBI Taxonomy" id="337894"/>
    <lineage>
        <taxon>Bacteria</taxon>
        <taxon>Bacillati</taxon>
        <taxon>Actinomycetota</taxon>
        <taxon>Actinomycetes</taxon>
        <taxon>Pseudonocardiales</taxon>
        <taxon>Pseudonocardiaceae</taxon>
        <taxon>Amycolatopsis</taxon>
    </lineage>
</organism>
<evidence type="ECO:0008006" key="3">
    <source>
        <dbReference type="Google" id="ProtNLM"/>
    </source>
</evidence>
<dbReference type="Proteomes" id="UP001501116">
    <property type="component" value="Unassembled WGS sequence"/>
</dbReference>
<name>A0ABP5E8V0_9PSEU</name>
<protein>
    <recommendedName>
        <fullName evidence="3">BetI-type transcriptional repressor C-terminal domain-containing protein</fullName>
    </recommendedName>
</protein>
<evidence type="ECO:0000313" key="2">
    <source>
        <dbReference type="Proteomes" id="UP001501116"/>
    </source>
</evidence>
<dbReference type="RefSeq" id="WP_344431547.1">
    <property type="nucleotide sequence ID" value="NZ_BAAANN010000064.1"/>
</dbReference>
<comment type="caution">
    <text evidence="1">The sequence shown here is derived from an EMBL/GenBank/DDBJ whole genome shotgun (WGS) entry which is preliminary data.</text>
</comment>
<sequence>MSWNDFYRRRALMDAVLRQAAKEPGALPFDRVPGVPETFGSEEELLLALHYKWSQLLGGRMRAELAEPEGDTGTDQVDAVTRAWRAAVTEHEVLRTLIDEHLDSSPALARRHEVELRMLAIAAGLAEPHEEAGELTQVGSAFVALLRHGPQVRPSRRRSTMGHLLRLLAPSA</sequence>
<keyword evidence="2" id="KW-1185">Reference proteome</keyword>
<dbReference type="EMBL" id="BAAANN010000064">
    <property type="protein sequence ID" value="GAA1992231.1"/>
    <property type="molecule type" value="Genomic_DNA"/>
</dbReference>
<proteinExistence type="predicted"/>
<gene>
    <name evidence="1" type="ORF">GCM10009754_83880</name>
</gene>
<accession>A0ABP5E8V0</accession>